<sequence>MFTQRNALFIALAITFTNLLLSVQGLALPLSSQTQAVHSSYLKRNVNSTISAPVNPKHDLPGQSGVPLVQRDIPPPVLKAIETVGKFVKRDSLAERDIPPPVLKAIETVGKFIKRDSLAQRDIPAPVLKMIETVGKLV</sequence>
<reference key="1">
    <citation type="submission" date="2007-01" db="EMBL/GenBank/DDBJ databases">
        <title>The Genome Sequence of Puccinia graminis f. sp. tritici Strain CRL 75-36-700-3.</title>
        <authorList>
            <consortium name="The Broad Institute Genome Sequencing Platform"/>
            <person name="Birren B."/>
            <person name="Lander E."/>
            <person name="Galagan J."/>
            <person name="Nusbaum C."/>
            <person name="Devon K."/>
            <person name="Cuomo C."/>
            <person name="Jaffe D."/>
            <person name="Butler J."/>
            <person name="Alvarez P."/>
            <person name="Gnerre S."/>
            <person name="Grabherr M."/>
            <person name="Mauceli E."/>
            <person name="Brockman W."/>
            <person name="Young S."/>
            <person name="LaButti K."/>
            <person name="Sykes S."/>
            <person name="DeCaprio D."/>
            <person name="Crawford M."/>
            <person name="Koehrsen M."/>
            <person name="Engels R."/>
            <person name="Montgomery P."/>
            <person name="Pearson M."/>
            <person name="Howarth C."/>
            <person name="Larson L."/>
            <person name="White J."/>
            <person name="Zeng Q."/>
            <person name="Kodira C."/>
            <person name="Yandava C."/>
            <person name="Alvarado L."/>
            <person name="O'Leary S."/>
            <person name="Szabo L."/>
            <person name="Dean R."/>
            <person name="Schein J."/>
        </authorList>
    </citation>
    <scope>NUCLEOTIDE SEQUENCE</scope>
    <source>
        <strain>CRL 75-36-700-3</strain>
    </source>
</reference>
<protein>
    <submittedName>
        <fullName evidence="2">Uncharacterized protein</fullName>
    </submittedName>
</protein>
<dbReference type="Proteomes" id="UP000008783">
    <property type="component" value="Unassembled WGS sequence"/>
</dbReference>
<evidence type="ECO:0000256" key="1">
    <source>
        <dbReference type="SAM" id="SignalP"/>
    </source>
</evidence>
<dbReference type="KEGG" id="pgr:PGTG_04944"/>
<evidence type="ECO:0000313" key="3">
    <source>
        <dbReference type="Proteomes" id="UP000008783"/>
    </source>
</evidence>
<dbReference type="RefSeq" id="XP_003323407.2">
    <property type="nucleotide sequence ID" value="XM_003323359.2"/>
</dbReference>
<keyword evidence="1" id="KW-0732">Signal</keyword>
<dbReference type="OrthoDB" id="2499139at2759"/>
<dbReference type="EMBL" id="DS178271">
    <property type="protein sequence ID" value="EFP78988.2"/>
    <property type="molecule type" value="Genomic_DNA"/>
</dbReference>
<organism evidence="2 3">
    <name type="scientific">Puccinia graminis f. sp. tritici (strain CRL 75-36-700-3 / race SCCL)</name>
    <name type="common">Black stem rust fungus</name>
    <dbReference type="NCBI Taxonomy" id="418459"/>
    <lineage>
        <taxon>Eukaryota</taxon>
        <taxon>Fungi</taxon>
        <taxon>Dikarya</taxon>
        <taxon>Basidiomycota</taxon>
        <taxon>Pucciniomycotina</taxon>
        <taxon>Pucciniomycetes</taxon>
        <taxon>Pucciniales</taxon>
        <taxon>Pucciniaceae</taxon>
        <taxon>Puccinia</taxon>
    </lineage>
</organism>
<feature type="signal peptide" evidence="1">
    <location>
        <begin position="1"/>
        <end position="25"/>
    </location>
</feature>
<dbReference type="HOGENOM" id="CLU_1856275_0_0_1"/>
<dbReference type="GeneID" id="10537176"/>
<gene>
    <name evidence="2" type="ORF">PGTG_04944</name>
</gene>
<feature type="chain" id="PRO_5003172983" evidence="1">
    <location>
        <begin position="26"/>
        <end position="138"/>
    </location>
</feature>
<accession>E3K3D1</accession>
<dbReference type="InParanoid" id="E3K3D1"/>
<dbReference type="VEuPathDB" id="FungiDB:PGTG_04944"/>
<evidence type="ECO:0000313" key="2">
    <source>
        <dbReference type="EMBL" id="EFP78988.2"/>
    </source>
</evidence>
<dbReference type="AlphaFoldDB" id="E3K3D1"/>
<reference evidence="3" key="2">
    <citation type="journal article" date="2011" name="Proc. Natl. Acad. Sci. U.S.A.">
        <title>Obligate biotrophy features unraveled by the genomic analysis of rust fungi.</title>
        <authorList>
            <person name="Duplessis S."/>
            <person name="Cuomo C.A."/>
            <person name="Lin Y.-C."/>
            <person name="Aerts A."/>
            <person name="Tisserant E."/>
            <person name="Veneault-Fourrey C."/>
            <person name="Joly D.L."/>
            <person name="Hacquard S."/>
            <person name="Amselem J."/>
            <person name="Cantarel B.L."/>
            <person name="Chiu R."/>
            <person name="Coutinho P.M."/>
            <person name="Feau N."/>
            <person name="Field M."/>
            <person name="Frey P."/>
            <person name="Gelhaye E."/>
            <person name="Goldberg J."/>
            <person name="Grabherr M.G."/>
            <person name="Kodira C.D."/>
            <person name="Kohler A."/>
            <person name="Kuees U."/>
            <person name="Lindquist E.A."/>
            <person name="Lucas S.M."/>
            <person name="Mago R."/>
            <person name="Mauceli E."/>
            <person name="Morin E."/>
            <person name="Murat C."/>
            <person name="Pangilinan J.L."/>
            <person name="Park R."/>
            <person name="Pearson M."/>
            <person name="Quesneville H."/>
            <person name="Rouhier N."/>
            <person name="Sakthikumar S."/>
            <person name="Salamov A.A."/>
            <person name="Schmutz J."/>
            <person name="Selles B."/>
            <person name="Shapiro H."/>
            <person name="Tanguay P."/>
            <person name="Tuskan G.A."/>
            <person name="Henrissat B."/>
            <person name="Van de Peer Y."/>
            <person name="Rouze P."/>
            <person name="Ellis J.G."/>
            <person name="Dodds P.N."/>
            <person name="Schein J.E."/>
            <person name="Zhong S."/>
            <person name="Hamelin R.C."/>
            <person name="Grigoriev I.V."/>
            <person name="Szabo L.J."/>
            <person name="Martin F."/>
        </authorList>
    </citation>
    <scope>NUCLEOTIDE SEQUENCE [LARGE SCALE GENOMIC DNA]</scope>
    <source>
        <strain evidence="3">CRL 75-36-700-3 / race SCCL</strain>
    </source>
</reference>
<keyword evidence="3" id="KW-1185">Reference proteome</keyword>
<proteinExistence type="predicted"/>
<name>E3K3D1_PUCGT</name>